<name>A0A1G7QUN6_9ACTN</name>
<feature type="compositionally biased region" description="Polar residues" evidence="2">
    <location>
        <begin position="40"/>
        <end position="49"/>
    </location>
</feature>
<feature type="chain" id="PRO_5011678152" evidence="3">
    <location>
        <begin position="37"/>
        <end position="1045"/>
    </location>
</feature>
<dbReference type="SUPFAM" id="SSF69318">
    <property type="entry name" value="Integrin alpha N-terminal domain"/>
    <property type="match status" value="1"/>
</dbReference>
<dbReference type="EMBL" id="FNAX01000013">
    <property type="protein sequence ID" value="SDG02238.1"/>
    <property type="molecule type" value="Genomic_DNA"/>
</dbReference>
<dbReference type="GO" id="GO:0005886">
    <property type="term" value="C:plasma membrane"/>
    <property type="evidence" value="ECO:0007669"/>
    <property type="project" value="TreeGrafter"/>
</dbReference>
<accession>A0A1G7QUN6</accession>
<reference evidence="4 5" key="1">
    <citation type="submission" date="2016-10" db="EMBL/GenBank/DDBJ databases">
        <authorList>
            <person name="de Groot N.N."/>
        </authorList>
    </citation>
    <scope>NUCLEOTIDE SEQUENCE [LARGE SCALE GENOMIC DNA]</scope>
    <source>
        <strain evidence="4 5">CGMCC 4.1859</strain>
    </source>
</reference>
<sequence>MRMRRSRDRKRWRGRVTFAVATVMGLAVLTPVSANAAGSDASSRPTQPRVQGETAEETQALAKAADTDEPVEVLSHRTEVSQVFANPSGTFTEERYATAQWARKGNRLVDVDTNLRRDGSGTIQPKATTVGLKFSGGGDGPLAAITRDGRSVSLTWPTALPEPSVDGDTATYPGVLPDVDLKLRATPSGFAQLLVVKSAEAAANPDLKTITYKMSGDGVHVTADEHGNLTAVNPGGQQMFTAPTPRMWDSSTSEPTTRKAAALNGDDAAGPPQPTDGFEPGHGAQQAAVPVAVTDGSLRITPDTALMTGEDTTYPVYIDPYVDGSRYSWTIAYKKYPNSSFFNGAGFGDGTTTARVGYENETNGLARSYFRMNTKNLWSTNKKVVKSTFRIKNTWSWSCTAKPVELWRTAVIGSSTTWNNRPTRREEMDTVKDAKGWGSACPAGNLAFDVSKGAKDAAANKWNTITLELAASDEDDVYGWKKFSAKSAVLSTEYNTYPNAPSGLDTVPSTKNSKGCGDTAPYGLIGNTDIYLTAKGRDPDGGTVKVTFHLWPTGHNPNDDPKGVIIVDKTVSVTSGTVAKLKVTKAQLTPYLSMANGNFSWKAQDSDGSLSSDWNPPKGDPGCRFVFDPSRPSTPPIIASSQFPDGSDGWPATTSSVRTEGSFTLSSGGVADVAKYEYWTDTDPTVRTVTPGSAGGSVTAKFTPKKAGTNHLYARSLDKAGNKSDTADYLFYANGLAVADKPGDINGDGNADLYGIAENGDLNRFYGAGDGTLTQASSPASDSSWTGVQITHRGDWNDDGYEDLISLERDNTANANRLWMHPNDGFGFACSHCSGDDNDQQELSVYDDANNHWKDGVKQILAVGDVDGPVDVDDDGVDDVPGHPDLIVNDGSYIWLYYGSSDNHLDSERDPVLLAGPEDPISAGVSKINEVTLAAPGDWNHDGQVDLVVRYDRTDAGGLYVFHGKQDDNGYDIAVTDRTEIGYNWATNTVPTFAAPPDADNDGKLDMWATTPDSGRLRAFRGVSADGTQQVITASEAFTGYQVIG</sequence>
<protein>
    <submittedName>
        <fullName evidence="4">Repeat domain-containing protein</fullName>
    </submittedName>
</protein>
<evidence type="ECO:0000256" key="2">
    <source>
        <dbReference type="SAM" id="MobiDB-lite"/>
    </source>
</evidence>
<dbReference type="InterPro" id="IPR028994">
    <property type="entry name" value="Integrin_alpha_N"/>
</dbReference>
<dbReference type="InterPro" id="IPR024881">
    <property type="entry name" value="Tip"/>
</dbReference>
<dbReference type="AlphaFoldDB" id="A0A1G7QUN6"/>
<proteinExistence type="predicted"/>
<organism evidence="4 5">
    <name type="scientific">Streptomyces griseoaurantiacus</name>
    <dbReference type="NCBI Taxonomy" id="68213"/>
    <lineage>
        <taxon>Bacteria</taxon>
        <taxon>Bacillati</taxon>
        <taxon>Actinomycetota</taxon>
        <taxon>Actinomycetes</taxon>
        <taxon>Kitasatosporales</taxon>
        <taxon>Streptomycetaceae</taxon>
        <taxon>Streptomyces</taxon>
        <taxon>Streptomyces aurantiacus group</taxon>
    </lineage>
</organism>
<evidence type="ECO:0000256" key="3">
    <source>
        <dbReference type="SAM" id="SignalP"/>
    </source>
</evidence>
<keyword evidence="1 3" id="KW-0732">Signal</keyword>
<dbReference type="Pfam" id="PF13517">
    <property type="entry name" value="FG-GAP_3"/>
    <property type="match status" value="1"/>
</dbReference>
<feature type="signal peptide" evidence="3">
    <location>
        <begin position="1"/>
        <end position="36"/>
    </location>
</feature>
<feature type="region of interest" description="Disordered" evidence="2">
    <location>
        <begin position="34"/>
        <end position="68"/>
    </location>
</feature>
<dbReference type="Gene3D" id="2.130.10.130">
    <property type="entry name" value="Integrin alpha, N-terminal"/>
    <property type="match status" value="1"/>
</dbReference>
<evidence type="ECO:0000256" key="1">
    <source>
        <dbReference type="ARBA" id="ARBA00022729"/>
    </source>
</evidence>
<feature type="region of interest" description="Disordered" evidence="2">
    <location>
        <begin position="245"/>
        <end position="284"/>
    </location>
</feature>
<dbReference type="InterPro" id="IPR013517">
    <property type="entry name" value="FG-GAP"/>
</dbReference>
<dbReference type="PANTHER" id="PTHR13412:SF0">
    <property type="entry name" value="T-CELL IMMUNOMODULATORY PROTEIN"/>
    <property type="match status" value="1"/>
</dbReference>
<dbReference type="PANTHER" id="PTHR13412">
    <property type="entry name" value="T-CELL IMMUNOMODULATORY PROTEIN HOMOLOG"/>
    <property type="match status" value="1"/>
</dbReference>
<dbReference type="Proteomes" id="UP000198614">
    <property type="component" value="Unassembled WGS sequence"/>
</dbReference>
<gene>
    <name evidence="4" type="ORF">SAMN05216260_113134</name>
</gene>
<evidence type="ECO:0000313" key="5">
    <source>
        <dbReference type="Proteomes" id="UP000198614"/>
    </source>
</evidence>
<evidence type="ECO:0000313" key="4">
    <source>
        <dbReference type="EMBL" id="SDG02238.1"/>
    </source>
</evidence>